<evidence type="ECO:0000313" key="2">
    <source>
        <dbReference type="EMBL" id="MFB9468797.1"/>
    </source>
</evidence>
<feature type="compositionally biased region" description="Polar residues" evidence="1">
    <location>
        <begin position="387"/>
        <end position="396"/>
    </location>
</feature>
<sequence>MAEQQQPIRTQIDQTEFDGATTQMVRETLTANKPELLRTAAGELMTAKKRLDNLVEVLDKHLRALDARWTQGDDAKIVKKALRKLRDSAADVSTTISAQPADAKQCPTNPSGVAPALLLQAHTLAAYSGSKLPETPDRDVSFLEAAFQGGTTGAGVGAIGGAFFGGVGAGPGAVIGAVFGTVAGGITSLFTDGPFANLVGESKEEKDRKLAKEHIRLLSQATAANNQVFPAQLRTDIPLFDLGPGDMPKTPYGGGPNVRNVGFNPNDTGLGEFAPPNQDGLYDPSQHQIPGLGGVGGLGDGQNGTGQNGTGLDGLDGIGGTGSDGAGPDGTGINGTGQDGTGLDAINGANLPNGNGVDGTDLKAPGTPDSTSLAGLPDPSQLGGLPNPNTGVNPPASTGIGTGYAGGPGGGGSGGHGAVGGALGGPAGAAAMRGLGGGGLPMMPMVPPSGQKQEEKKSEMGRSAYVWDEEDYFSSDVPTIDANIDSGTKGRA</sequence>
<protein>
    <submittedName>
        <fullName evidence="2">WXG100 family type VII secretion target</fullName>
    </submittedName>
</protein>
<comment type="caution">
    <text evidence="2">The sequence shown here is derived from an EMBL/GenBank/DDBJ whole genome shotgun (WGS) entry which is preliminary data.</text>
</comment>
<dbReference type="RefSeq" id="WP_379482645.1">
    <property type="nucleotide sequence ID" value="NZ_JBHMCF010000003.1"/>
</dbReference>
<dbReference type="Proteomes" id="UP001589568">
    <property type="component" value="Unassembled WGS sequence"/>
</dbReference>
<accession>A0ABV5NEZ6</accession>
<feature type="compositionally biased region" description="Gly residues" evidence="1">
    <location>
        <begin position="293"/>
        <end position="340"/>
    </location>
</feature>
<proteinExistence type="predicted"/>
<feature type="region of interest" description="Disordered" evidence="1">
    <location>
        <begin position="293"/>
        <end position="408"/>
    </location>
</feature>
<feature type="region of interest" description="Disordered" evidence="1">
    <location>
        <begin position="440"/>
        <end position="462"/>
    </location>
</feature>
<gene>
    <name evidence="2" type="ORF">ACFFR3_04725</name>
</gene>
<reference evidence="2 3" key="1">
    <citation type="submission" date="2024-09" db="EMBL/GenBank/DDBJ databases">
        <authorList>
            <person name="Sun Q."/>
            <person name="Mori K."/>
        </authorList>
    </citation>
    <scope>NUCLEOTIDE SEQUENCE [LARGE SCALE GENOMIC DNA]</scope>
    <source>
        <strain evidence="2 3">JCM 3324</strain>
    </source>
</reference>
<evidence type="ECO:0000313" key="3">
    <source>
        <dbReference type="Proteomes" id="UP001589568"/>
    </source>
</evidence>
<organism evidence="2 3">
    <name type="scientific">Nonomuraea salmonea</name>
    <dbReference type="NCBI Taxonomy" id="46181"/>
    <lineage>
        <taxon>Bacteria</taxon>
        <taxon>Bacillati</taxon>
        <taxon>Actinomycetota</taxon>
        <taxon>Actinomycetes</taxon>
        <taxon>Streptosporangiales</taxon>
        <taxon>Streptosporangiaceae</taxon>
        <taxon>Nonomuraea</taxon>
    </lineage>
</organism>
<keyword evidence="3" id="KW-1185">Reference proteome</keyword>
<name>A0ABV5NEZ6_9ACTN</name>
<evidence type="ECO:0000256" key="1">
    <source>
        <dbReference type="SAM" id="MobiDB-lite"/>
    </source>
</evidence>
<dbReference type="EMBL" id="JBHMCF010000003">
    <property type="protein sequence ID" value="MFB9468797.1"/>
    <property type="molecule type" value="Genomic_DNA"/>
</dbReference>